<evidence type="ECO:0000313" key="8">
    <source>
        <dbReference type="Proteomes" id="UP001237448"/>
    </source>
</evidence>
<keyword evidence="2" id="KW-1003">Cell membrane</keyword>
<organism evidence="7 8">
    <name type="scientific">Labrys monachus</name>
    <dbReference type="NCBI Taxonomy" id="217067"/>
    <lineage>
        <taxon>Bacteria</taxon>
        <taxon>Pseudomonadati</taxon>
        <taxon>Pseudomonadota</taxon>
        <taxon>Alphaproteobacteria</taxon>
        <taxon>Hyphomicrobiales</taxon>
        <taxon>Xanthobacteraceae</taxon>
        <taxon>Labrys</taxon>
    </lineage>
</organism>
<evidence type="ECO:0000256" key="4">
    <source>
        <dbReference type="ARBA" id="ARBA00022989"/>
    </source>
</evidence>
<name>A0ABU0FKC3_9HYPH</name>
<feature type="transmembrane region" description="Helical" evidence="6">
    <location>
        <begin position="104"/>
        <end position="123"/>
    </location>
</feature>
<dbReference type="InterPro" id="IPR001851">
    <property type="entry name" value="ABC_transp_permease"/>
</dbReference>
<dbReference type="PANTHER" id="PTHR32196:SF72">
    <property type="entry name" value="RIBOSE IMPORT PERMEASE PROTEIN RBSC"/>
    <property type="match status" value="1"/>
</dbReference>
<comment type="caution">
    <text evidence="7">The sequence shown here is derived from an EMBL/GenBank/DDBJ whole genome shotgun (WGS) entry which is preliminary data.</text>
</comment>
<comment type="subcellular location">
    <subcellularLocation>
        <location evidence="1">Cell membrane</location>
        <topology evidence="1">Multi-pass membrane protein</topology>
    </subcellularLocation>
</comment>
<feature type="transmembrane region" description="Helical" evidence="6">
    <location>
        <begin position="298"/>
        <end position="316"/>
    </location>
</feature>
<protein>
    <submittedName>
        <fullName evidence="7">Ribose/xylose/arabinose/galactoside ABC-type transport system permease subunit</fullName>
    </submittedName>
</protein>
<dbReference type="Pfam" id="PF02653">
    <property type="entry name" value="BPD_transp_2"/>
    <property type="match status" value="1"/>
</dbReference>
<feature type="transmembrane region" description="Helical" evidence="6">
    <location>
        <begin position="219"/>
        <end position="238"/>
    </location>
</feature>
<gene>
    <name evidence="7" type="ORF">J3R73_004594</name>
</gene>
<feature type="transmembrane region" description="Helical" evidence="6">
    <location>
        <begin position="23"/>
        <end position="44"/>
    </location>
</feature>
<evidence type="ECO:0000256" key="3">
    <source>
        <dbReference type="ARBA" id="ARBA00022692"/>
    </source>
</evidence>
<keyword evidence="4 6" id="KW-1133">Transmembrane helix</keyword>
<dbReference type="PANTHER" id="PTHR32196">
    <property type="entry name" value="ABC TRANSPORTER PERMEASE PROTEIN YPHD-RELATED-RELATED"/>
    <property type="match status" value="1"/>
</dbReference>
<reference evidence="7 8" key="1">
    <citation type="submission" date="2023-07" db="EMBL/GenBank/DDBJ databases">
        <title>Genomic Encyclopedia of Type Strains, Phase IV (KMG-IV): sequencing the most valuable type-strain genomes for metagenomic binning, comparative biology and taxonomic classification.</title>
        <authorList>
            <person name="Goeker M."/>
        </authorList>
    </citation>
    <scope>NUCLEOTIDE SEQUENCE [LARGE SCALE GENOMIC DNA]</scope>
    <source>
        <strain evidence="7 8">DSM 5896</strain>
    </source>
</reference>
<evidence type="ECO:0000256" key="6">
    <source>
        <dbReference type="SAM" id="Phobius"/>
    </source>
</evidence>
<feature type="transmembrane region" description="Helical" evidence="6">
    <location>
        <begin position="174"/>
        <end position="199"/>
    </location>
</feature>
<accession>A0ABU0FKC3</accession>
<dbReference type="CDD" id="cd06579">
    <property type="entry name" value="TM_PBP1_transp_AraH_like"/>
    <property type="match status" value="1"/>
</dbReference>
<proteinExistence type="predicted"/>
<keyword evidence="3 6" id="KW-0812">Transmembrane</keyword>
<keyword evidence="5 6" id="KW-0472">Membrane</keyword>
<evidence type="ECO:0000313" key="7">
    <source>
        <dbReference type="EMBL" id="MDQ0394802.1"/>
    </source>
</evidence>
<keyword evidence="8" id="KW-1185">Reference proteome</keyword>
<feature type="transmembrane region" description="Helical" evidence="6">
    <location>
        <begin position="259"/>
        <end position="286"/>
    </location>
</feature>
<dbReference type="Proteomes" id="UP001237448">
    <property type="component" value="Unassembled WGS sequence"/>
</dbReference>
<feature type="transmembrane region" description="Helical" evidence="6">
    <location>
        <begin position="129"/>
        <end position="153"/>
    </location>
</feature>
<dbReference type="EMBL" id="JAUSVK010000001">
    <property type="protein sequence ID" value="MDQ0394802.1"/>
    <property type="molecule type" value="Genomic_DNA"/>
</dbReference>
<evidence type="ECO:0000256" key="2">
    <source>
        <dbReference type="ARBA" id="ARBA00022475"/>
    </source>
</evidence>
<evidence type="ECO:0000256" key="1">
    <source>
        <dbReference type="ARBA" id="ARBA00004651"/>
    </source>
</evidence>
<evidence type="ECO:0000256" key="5">
    <source>
        <dbReference type="ARBA" id="ARBA00023136"/>
    </source>
</evidence>
<dbReference type="RefSeq" id="WP_307432538.1">
    <property type="nucleotide sequence ID" value="NZ_JAUSVK010000001.1"/>
</dbReference>
<sequence>MTDVVEGRQSGAMPCRKVLNARVLILVLLAALLGAAEIASHGAFMQVRNLVNILAQNSITGTLAVGQTLVILSGGIDLSLGSITALSSIVALSLQDYGPEVARLGALGVGLGCGLANGLLIVVGRVPPFIATLGMMQAALGLAYVISNGYPVYENDHATLLFGVDQVAHLPLIIILWLLVAAIAWVLLAFTRFGAYVYAIGGNERAAVASGVHVGGVKILIYAIAGLCAAVAGIISINRLGYSQPTIGASLTLDSITPVVLGGTSLLGGVGGVWSTVGGVLVAGVLNNLMVLLGVNIYFEQVVQGAIILLFVFFFLRYQRG</sequence>